<name>A0ABW0QVK4_9BACL</name>
<sequence length="62" mass="6948">MLDVIHIELLPELLTLSFNFNEPIGILVGTQTVTGIIEDLTDDCFMVEGNWYLILDVQGVEP</sequence>
<proteinExistence type="predicted"/>
<reference evidence="2" key="1">
    <citation type="journal article" date="2019" name="Int. J. Syst. Evol. Microbiol.">
        <title>The Global Catalogue of Microorganisms (GCM) 10K type strain sequencing project: providing services to taxonomists for standard genome sequencing and annotation.</title>
        <authorList>
            <consortium name="The Broad Institute Genomics Platform"/>
            <consortium name="The Broad Institute Genome Sequencing Center for Infectious Disease"/>
            <person name="Wu L."/>
            <person name="Ma J."/>
        </authorList>
    </citation>
    <scope>NUCLEOTIDE SEQUENCE [LARGE SCALE GENOMIC DNA]</scope>
    <source>
        <strain evidence="2">CGMCC 1.18578</strain>
    </source>
</reference>
<dbReference type="RefSeq" id="WP_378110661.1">
    <property type="nucleotide sequence ID" value="NZ_JBHSNC010000012.1"/>
</dbReference>
<keyword evidence="2" id="KW-1185">Reference proteome</keyword>
<protein>
    <submittedName>
        <fullName evidence="1">Uncharacterized protein</fullName>
    </submittedName>
</protein>
<evidence type="ECO:0000313" key="1">
    <source>
        <dbReference type="EMBL" id="MFC5528800.1"/>
    </source>
</evidence>
<accession>A0ABW0QVK4</accession>
<comment type="caution">
    <text evidence="1">The sequence shown here is derived from an EMBL/GenBank/DDBJ whole genome shotgun (WGS) entry which is preliminary data.</text>
</comment>
<dbReference type="Proteomes" id="UP001596108">
    <property type="component" value="Unassembled WGS sequence"/>
</dbReference>
<gene>
    <name evidence="1" type="ORF">ACFPQ4_04935</name>
</gene>
<evidence type="ECO:0000313" key="2">
    <source>
        <dbReference type="Proteomes" id="UP001596108"/>
    </source>
</evidence>
<dbReference type="EMBL" id="JBHSNC010000012">
    <property type="protein sequence ID" value="MFC5528800.1"/>
    <property type="molecule type" value="Genomic_DNA"/>
</dbReference>
<organism evidence="1 2">
    <name type="scientific">Cohnella yongneupensis</name>
    <dbReference type="NCBI Taxonomy" id="425006"/>
    <lineage>
        <taxon>Bacteria</taxon>
        <taxon>Bacillati</taxon>
        <taxon>Bacillota</taxon>
        <taxon>Bacilli</taxon>
        <taxon>Bacillales</taxon>
        <taxon>Paenibacillaceae</taxon>
        <taxon>Cohnella</taxon>
    </lineage>
</organism>